<sequence length="100" mass="11009">MFVLIFFANPKLDARGNANVRCDLRILSPTGKAEVDRKDEACYAGPIKGDPHNVYLSAPVVAFSGDANDPPGNWVVEVKLRDAMRKVELPLRAGFELKQP</sequence>
<organism evidence="1 2">
    <name type="scientific">Piscinibacter terrae</name>
    <dbReference type="NCBI Taxonomy" id="2496871"/>
    <lineage>
        <taxon>Bacteria</taxon>
        <taxon>Pseudomonadati</taxon>
        <taxon>Pseudomonadota</taxon>
        <taxon>Betaproteobacteria</taxon>
        <taxon>Burkholderiales</taxon>
        <taxon>Sphaerotilaceae</taxon>
        <taxon>Piscinibacter</taxon>
    </lineage>
</organism>
<name>A0A3N7HHI2_9BURK</name>
<reference evidence="1 2" key="1">
    <citation type="submission" date="2018-08" db="EMBL/GenBank/DDBJ databases">
        <authorList>
            <person name="Khan S.A."/>
            <person name="Jeon C.O."/>
            <person name="Chun B.H."/>
            <person name="Jeong S.E."/>
        </authorList>
    </citation>
    <scope>NUCLEOTIDE SEQUENCE [LARGE SCALE GENOMIC DNA]</scope>
    <source>
        <strain evidence="1 2">S-16</strain>
    </source>
</reference>
<protein>
    <submittedName>
        <fullName evidence="1">Uncharacterized protein</fullName>
    </submittedName>
</protein>
<reference evidence="1 2" key="2">
    <citation type="submission" date="2018-12" db="EMBL/GenBank/DDBJ databases">
        <title>Rhizobacter gummiphilus sp. nov., a rubber-degrading bacterium isolated from the soil of a botanical garden in Japan.</title>
        <authorList>
            <person name="Shunsuke S.S."/>
        </authorList>
    </citation>
    <scope>NUCLEOTIDE SEQUENCE [LARGE SCALE GENOMIC DNA]</scope>
    <source>
        <strain evidence="1 2">S-16</strain>
    </source>
</reference>
<dbReference type="RefSeq" id="WP_124543445.1">
    <property type="nucleotide sequence ID" value="NZ_QUSW01000010.1"/>
</dbReference>
<evidence type="ECO:0000313" key="2">
    <source>
        <dbReference type="Proteomes" id="UP000267464"/>
    </source>
</evidence>
<accession>A0A3N7HHI2</accession>
<evidence type="ECO:0000313" key="1">
    <source>
        <dbReference type="EMBL" id="RQP21504.1"/>
    </source>
</evidence>
<dbReference type="Proteomes" id="UP000267464">
    <property type="component" value="Unassembled WGS sequence"/>
</dbReference>
<comment type="caution">
    <text evidence="1">The sequence shown here is derived from an EMBL/GenBank/DDBJ whole genome shotgun (WGS) entry which is preliminary data.</text>
</comment>
<dbReference type="OrthoDB" id="9149078at2"/>
<proteinExistence type="predicted"/>
<dbReference type="AlphaFoldDB" id="A0A3N7HHI2"/>
<keyword evidence="2" id="KW-1185">Reference proteome</keyword>
<dbReference type="EMBL" id="QUSW01000010">
    <property type="protein sequence ID" value="RQP21504.1"/>
    <property type="molecule type" value="Genomic_DNA"/>
</dbReference>
<gene>
    <name evidence="1" type="ORF">DZC73_26665</name>
</gene>